<dbReference type="InterPro" id="IPR013589">
    <property type="entry name" value="Bac_transglu_N"/>
</dbReference>
<feature type="domain" description="Transglutaminase-like" evidence="1">
    <location>
        <begin position="167"/>
        <end position="234"/>
    </location>
</feature>
<comment type="caution">
    <text evidence="2">The sequence shown here is derived from an EMBL/GenBank/DDBJ whole genome shotgun (WGS) entry which is preliminary data.</text>
</comment>
<reference evidence="2" key="1">
    <citation type="submission" date="2023-06" db="EMBL/GenBank/DDBJ databases">
        <title>SYSU T00b26.</title>
        <authorList>
            <person name="Gao L."/>
            <person name="Fang B.-Z."/>
            <person name="Li W.-J."/>
        </authorList>
    </citation>
    <scope>NUCLEOTIDE SEQUENCE</scope>
    <source>
        <strain evidence="2">SYSU T00b26</strain>
    </source>
</reference>
<dbReference type="Pfam" id="PF01841">
    <property type="entry name" value="Transglut_core"/>
    <property type="match status" value="1"/>
</dbReference>
<accession>A0ABT8G020</accession>
<proteinExistence type="predicted"/>
<organism evidence="2 3">
    <name type="scientific">Demequina zhanjiangensis</name>
    <dbReference type="NCBI Taxonomy" id="3051659"/>
    <lineage>
        <taxon>Bacteria</taxon>
        <taxon>Bacillati</taxon>
        <taxon>Actinomycetota</taxon>
        <taxon>Actinomycetes</taxon>
        <taxon>Micrococcales</taxon>
        <taxon>Demequinaceae</taxon>
        <taxon>Demequina</taxon>
    </lineage>
</organism>
<dbReference type="PANTHER" id="PTHR33490:SF6">
    <property type="entry name" value="SLL1049 PROTEIN"/>
    <property type="match status" value="1"/>
</dbReference>
<name>A0ABT8G020_9MICO</name>
<dbReference type="EMBL" id="JAUHPV010000003">
    <property type="protein sequence ID" value="MDN4472478.1"/>
    <property type="molecule type" value="Genomic_DNA"/>
</dbReference>
<evidence type="ECO:0000313" key="3">
    <source>
        <dbReference type="Proteomes" id="UP001172738"/>
    </source>
</evidence>
<evidence type="ECO:0000259" key="1">
    <source>
        <dbReference type="SMART" id="SM00460"/>
    </source>
</evidence>
<protein>
    <submittedName>
        <fullName evidence="2">Transglutaminase family protein</fullName>
    </submittedName>
</protein>
<dbReference type="RefSeq" id="WP_301127090.1">
    <property type="nucleotide sequence ID" value="NZ_JAUHPV010000003.1"/>
</dbReference>
<dbReference type="Gene3D" id="3.10.620.30">
    <property type="match status" value="1"/>
</dbReference>
<dbReference type="InterPro" id="IPR038765">
    <property type="entry name" value="Papain-like_cys_pep_sf"/>
</dbReference>
<dbReference type="Pfam" id="PF08379">
    <property type="entry name" value="Bact_transglu_N"/>
    <property type="match status" value="1"/>
</dbReference>
<dbReference type="Proteomes" id="UP001172738">
    <property type="component" value="Unassembled WGS sequence"/>
</dbReference>
<dbReference type="SUPFAM" id="SSF54001">
    <property type="entry name" value="Cysteine proteinases"/>
    <property type="match status" value="1"/>
</dbReference>
<dbReference type="SMART" id="SM00460">
    <property type="entry name" value="TGc"/>
    <property type="match status" value="1"/>
</dbReference>
<gene>
    <name evidence="2" type="ORF">QQX04_05665</name>
</gene>
<evidence type="ECO:0000313" key="2">
    <source>
        <dbReference type="EMBL" id="MDN4472478.1"/>
    </source>
</evidence>
<dbReference type="InterPro" id="IPR002931">
    <property type="entry name" value="Transglutaminase-like"/>
</dbReference>
<keyword evidence="3" id="KW-1185">Reference proteome</keyword>
<sequence>MSTLRIEHRTRFTYASEIVSSYNEARLTPAWLPRQRVLDSKVEIEPATWRSTYRDYWETDVVAFEVLQPHKALTVVGTSIVEVSPLRQRDERVGWSEIQGPRFQDLLCEYLGNTETTEPTDELKQIAEDAAARLSPDLTARAICDVLHERMDYVPGSTTVHTPAIDAWEANSGVCQDFAHLAIGALRHVGIPARYVSGYLHPKRDAEIGESVAGESHAWIEWWTGDWHGFDPTNDREVADHHVVVGRGREYRDVPPLTGVVAGETTSLDVRVTVTQTA</sequence>
<dbReference type="PANTHER" id="PTHR33490">
    <property type="entry name" value="BLR5614 PROTEIN-RELATED"/>
    <property type="match status" value="1"/>
</dbReference>